<name>A0A1X2ISA5_9FUNG</name>
<dbReference type="InterPro" id="IPR050331">
    <property type="entry name" value="Zinc_finger"/>
</dbReference>
<evidence type="ECO:0000313" key="11">
    <source>
        <dbReference type="EMBL" id="ORZ21389.1"/>
    </source>
</evidence>
<dbReference type="Proteomes" id="UP000193560">
    <property type="component" value="Unassembled WGS sequence"/>
</dbReference>
<feature type="domain" description="C2H2-type" evidence="10">
    <location>
        <begin position="324"/>
        <end position="351"/>
    </location>
</feature>
<dbReference type="FunFam" id="3.30.160.60:FF:000104">
    <property type="entry name" value="Transcriptional repressor protein YY1"/>
    <property type="match status" value="1"/>
</dbReference>
<dbReference type="EMBL" id="MCGE01000005">
    <property type="protein sequence ID" value="ORZ21389.1"/>
    <property type="molecule type" value="Genomic_DNA"/>
</dbReference>
<protein>
    <recommendedName>
        <fullName evidence="10">C2H2-type domain-containing protein</fullName>
    </recommendedName>
</protein>
<dbReference type="PROSITE" id="PS00028">
    <property type="entry name" value="ZINC_FINGER_C2H2_1"/>
    <property type="match status" value="2"/>
</dbReference>
<feature type="compositionally biased region" description="Low complexity" evidence="9">
    <location>
        <begin position="202"/>
        <end position="224"/>
    </location>
</feature>
<dbReference type="GO" id="GO:0006357">
    <property type="term" value="P:regulation of transcription by RNA polymerase II"/>
    <property type="evidence" value="ECO:0007669"/>
    <property type="project" value="TreeGrafter"/>
</dbReference>
<dbReference type="GO" id="GO:0005737">
    <property type="term" value="C:cytoplasm"/>
    <property type="evidence" value="ECO:0007669"/>
    <property type="project" value="TreeGrafter"/>
</dbReference>
<feature type="compositionally biased region" description="Low complexity" evidence="9">
    <location>
        <begin position="138"/>
        <end position="158"/>
    </location>
</feature>
<dbReference type="InterPro" id="IPR013087">
    <property type="entry name" value="Znf_C2H2_type"/>
</dbReference>
<keyword evidence="4 8" id="KW-0863">Zinc-finger</keyword>
<dbReference type="PANTHER" id="PTHR16515:SF59">
    <property type="entry name" value="PR DOMAIN ZINC FINGER PROTEIN 1"/>
    <property type="match status" value="1"/>
</dbReference>
<dbReference type="Gene3D" id="3.30.160.60">
    <property type="entry name" value="Classic Zinc Finger"/>
    <property type="match status" value="2"/>
</dbReference>
<organism evidence="11 12">
    <name type="scientific">Absidia repens</name>
    <dbReference type="NCBI Taxonomy" id="90262"/>
    <lineage>
        <taxon>Eukaryota</taxon>
        <taxon>Fungi</taxon>
        <taxon>Fungi incertae sedis</taxon>
        <taxon>Mucoromycota</taxon>
        <taxon>Mucoromycotina</taxon>
        <taxon>Mucoromycetes</taxon>
        <taxon>Mucorales</taxon>
        <taxon>Cunninghamellaceae</taxon>
        <taxon>Absidia</taxon>
    </lineage>
</organism>
<evidence type="ECO:0000259" key="10">
    <source>
        <dbReference type="PROSITE" id="PS50157"/>
    </source>
</evidence>
<dbReference type="GO" id="GO:0005634">
    <property type="term" value="C:nucleus"/>
    <property type="evidence" value="ECO:0007669"/>
    <property type="project" value="UniProtKB-SubCell"/>
</dbReference>
<feature type="compositionally biased region" description="Polar residues" evidence="9">
    <location>
        <begin position="273"/>
        <end position="296"/>
    </location>
</feature>
<feature type="domain" description="C2H2-type" evidence="10">
    <location>
        <begin position="352"/>
        <end position="381"/>
    </location>
</feature>
<dbReference type="AlphaFoldDB" id="A0A1X2ISA5"/>
<reference evidence="11 12" key="1">
    <citation type="submission" date="2016-07" db="EMBL/GenBank/DDBJ databases">
        <title>Pervasive Adenine N6-methylation of Active Genes in Fungi.</title>
        <authorList>
            <consortium name="DOE Joint Genome Institute"/>
            <person name="Mondo S.J."/>
            <person name="Dannebaum R.O."/>
            <person name="Kuo R.C."/>
            <person name="Labutti K."/>
            <person name="Haridas S."/>
            <person name="Kuo A."/>
            <person name="Salamov A."/>
            <person name="Ahrendt S.R."/>
            <person name="Lipzen A."/>
            <person name="Sullivan W."/>
            <person name="Andreopoulos W.B."/>
            <person name="Clum A."/>
            <person name="Lindquist E."/>
            <person name="Daum C."/>
            <person name="Ramamoorthy G.K."/>
            <person name="Gryganskyi A."/>
            <person name="Culley D."/>
            <person name="Magnuson J.K."/>
            <person name="James T.Y."/>
            <person name="O'Malley M.A."/>
            <person name="Stajich J.E."/>
            <person name="Spatafora J.W."/>
            <person name="Visel A."/>
            <person name="Grigoriev I.V."/>
        </authorList>
    </citation>
    <scope>NUCLEOTIDE SEQUENCE [LARGE SCALE GENOMIC DNA]</scope>
    <source>
        <strain evidence="11 12">NRRL 1336</strain>
    </source>
</reference>
<accession>A0A1X2ISA5</accession>
<evidence type="ECO:0000313" key="12">
    <source>
        <dbReference type="Proteomes" id="UP000193560"/>
    </source>
</evidence>
<proteinExistence type="predicted"/>
<dbReference type="PANTHER" id="PTHR16515">
    <property type="entry name" value="PR DOMAIN ZINC FINGER PROTEIN"/>
    <property type="match status" value="1"/>
</dbReference>
<evidence type="ECO:0000256" key="2">
    <source>
        <dbReference type="ARBA" id="ARBA00022723"/>
    </source>
</evidence>
<dbReference type="FunFam" id="3.30.160.60:FF:000045">
    <property type="entry name" value="ZFP69 zinc finger protein B"/>
    <property type="match status" value="1"/>
</dbReference>
<dbReference type="GO" id="GO:0003700">
    <property type="term" value="F:DNA-binding transcription factor activity"/>
    <property type="evidence" value="ECO:0007669"/>
    <property type="project" value="TreeGrafter"/>
</dbReference>
<gene>
    <name evidence="11" type="ORF">BCR42DRAFT_407470</name>
</gene>
<feature type="compositionally biased region" description="Low complexity" evidence="9">
    <location>
        <begin position="243"/>
        <end position="257"/>
    </location>
</feature>
<evidence type="ECO:0000256" key="6">
    <source>
        <dbReference type="ARBA" id="ARBA00023125"/>
    </source>
</evidence>
<evidence type="ECO:0000256" key="8">
    <source>
        <dbReference type="PROSITE-ProRule" id="PRU00042"/>
    </source>
</evidence>
<dbReference type="SUPFAM" id="SSF57667">
    <property type="entry name" value="beta-beta-alpha zinc fingers"/>
    <property type="match status" value="1"/>
</dbReference>
<evidence type="ECO:0000256" key="3">
    <source>
        <dbReference type="ARBA" id="ARBA00022737"/>
    </source>
</evidence>
<comment type="subcellular location">
    <subcellularLocation>
        <location evidence="1">Nucleus</location>
    </subcellularLocation>
</comment>
<evidence type="ECO:0000256" key="7">
    <source>
        <dbReference type="ARBA" id="ARBA00023242"/>
    </source>
</evidence>
<keyword evidence="12" id="KW-1185">Reference proteome</keyword>
<dbReference type="OrthoDB" id="2301487at2759"/>
<comment type="caution">
    <text evidence="11">The sequence shown here is derived from an EMBL/GenBank/DDBJ whole genome shotgun (WGS) entry which is preliminary data.</text>
</comment>
<keyword evidence="6" id="KW-0238">DNA-binding</keyword>
<evidence type="ECO:0000256" key="4">
    <source>
        <dbReference type="ARBA" id="ARBA00022771"/>
    </source>
</evidence>
<sequence length="384" mass="42093">MLSVYSGMDMNFTQAFPTTFGLARSRVSSLQPQQVIRHQQQAPSSYSECLPTSLSMVEPMMPSDMNLASTAPSTTTMYHPAYSSTFVPSASMDPVPVNSSPSIDTWNYTASNDIISDSTADQSLTSHPQHLSQQLYMYSSPNDSSYPSPQQQQQNQQQHESHLYPASSSTPTSSSSIQTYSSVPSFQATYGYQYHDDRKVGSNSSSSPQMPVVSSNISSPASSIDHQQSYKIKSAQTSPMVYSKTSRSPSSSPPFGSIRHHPYQQHHHHHVGNSCSTRPLSMGSLSPLSEQGSVSGSMPYPSMNMITSFPTKINASTGVSPKRYECHICSKKFTRPSSLTTHVYSHTGEKPFQCPVEGCGRHFSVVSNLRRHAKIHTNSMSSKC</sequence>
<keyword evidence="2" id="KW-0479">Metal-binding</keyword>
<dbReference type="PROSITE" id="PS50157">
    <property type="entry name" value="ZINC_FINGER_C2H2_2"/>
    <property type="match status" value="2"/>
</dbReference>
<evidence type="ECO:0000256" key="5">
    <source>
        <dbReference type="ARBA" id="ARBA00022833"/>
    </source>
</evidence>
<feature type="compositionally biased region" description="Low complexity" evidence="9">
    <location>
        <begin position="165"/>
        <end position="179"/>
    </location>
</feature>
<dbReference type="GO" id="GO:0000978">
    <property type="term" value="F:RNA polymerase II cis-regulatory region sequence-specific DNA binding"/>
    <property type="evidence" value="ECO:0007669"/>
    <property type="project" value="TreeGrafter"/>
</dbReference>
<feature type="region of interest" description="Disordered" evidence="9">
    <location>
        <begin position="197"/>
        <end position="296"/>
    </location>
</feature>
<feature type="compositionally biased region" description="Polar residues" evidence="9">
    <location>
        <begin position="225"/>
        <end position="240"/>
    </location>
</feature>
<dbReference type="GO" id="GO:0045165">
    <property type="term" value="P:cell fate commitment"/>
    <property type="evidence" value="ECO:0007669"/>
    <property type="project" value="TreeGrafter"/>
</dbReference>
<dbReference type="STRING" id="90262.A0A1X2ISA5"/>
<keyword evidence="7" id="KW-0539">Nucleus</keyword>
<dbReference type="SMART" id="SM00355">
    <property type="entry name" value="ZnF_C2H2"/>
    <property type="match status" value="2"/>
</dbReference>
<feature type="compositionally biased region" description="Basic residues" evidence="9">
    <location>
        <begin position="258"/>
        <end position="271"/>
    </location>
</feature>
<dbReference type="InterPro" id="IPR036236">
    <property type="entry name" value="Znf_C2H2_sf"/>
</dbReference>
<dbReference type="Pfam" id="PF00096">
    <property type="entry name" value="zf-C2H2"/>
    <property type="match status" value="2"/>
</dbReference>
<dbReference type="GO" id="GO:0008270">
    <property type="term" value="F:zinc ion binding"/>
    <property type="evidence" value="ECO:0007669"/>
    <property type="project" value="UniProtKB-KW"/>
</dbReference>
<evidence type="ECO:0000256" key="1">
    <source>
        <dbReference type="ARBA" id="ARBA00004123"/>
    </source>
</evidence>
<evidence type="ECO:0000256" key="9">
    <source>
        <dbReference type="SAM" id="MobiDB-lite"/>
    </source>
</evidence>
<keyword evidence="5" id="KW-0862">Zinc</keyword>
<keyword evidence="3" id="KW-0677">Repeat</keyword>
<feature type="region of interest" description="Disordered" evidence="9">
    <location>
        <begin position="138"/>
        <end position="179"/>
    </location>
</feature>